<dbReference type="Gene3D" id="1.20.1600.10">
    <property type="entry name" value="Outer membrane efflux proteins (OEP)"/>
    <property type="match status" value="1"/>
</dbReference>
<accession>F0SES0</accession>
<dbReference type="SUPFAM" id="SSF56954">
    <property type="entry name" value="Outer membrane efflux proteins (OEP)"/>
    <property type="match status" value="1"/>
</dbReference>
<organism evidence="8 9">
    <name type="scientific">Pseudopedobacter saltans (strain ATCC 51119 / DSM 12145 / JCM 21818 / CCUG 39354 / LMG 10337 / NBRC 100064 / NCIMB 13643)</name>
    <name type="common">Pedobacter saltans</name>
    <dbReference type="NCBI Taxonomy" id="762903"/>
    <lineage>
        <taxon>Bacteria</taxon>
        <taxon>Pseudomonadati</taxon>
        <taxon>Bacteroidota</taxon>
        <taxon>Sphingobacteriia</taxon>
        <taxon>Sphingobacteriales</taxon>
        <taxon>Sphingobacteriaceae</taxon>
        <taxon>Pseudopedobacter</taxon>
    </lineage>
</organism>
<keyword evidence="6" id="KW-0472">Membrane</keyword>
<dbReference type="GO" id="GO:1990281">
    <property type="term" value="C:efflux pump complex"/>
    <property type="evidence" value="ECO:0007669"/>
    <property type="project" value="TreeGrafter"/>
</dbReference>
<dbReference type="eggNOG" id="COG1538">
    <property type="taxonomic scope" value="Bacteria"/>
</dbReference>
<protein>
    <submittedName>
        <fullName evidence="8">Outer membrane efflux protein</fullName>
    </submittedName>
</protein>
<sequence length="450" mass="50158">MRIIVFRFLKSTGFVLFLGVMCTFQISNLQAQEKRKISLRQAIDLALSNNLQVRQSALQSQISAENLKQSRFELFPSLNGSSSASRQFGLFFDQASGTVVQQADQLDGNLGTSVPIFQGFSLRNRILQNKALLNSDVSNVEKAKNDLLLSVITTYLQALANRDLVSASHQQLSLSNEQLNIAKRNFDVGNKTLADLSQAKAQVANNELSLTNAQNAFDLSVLELKQLMELNLDQDIELEVPYIPSLAKLELGYTANAVYNQAVENYPDVKVAKYNTEASSYALKAAKGDLYPSLSFRGGIGTRYSSILSNSFSKQLEDNVNKYVGVQLNIPIFNNYRIRSSVNIAKIRFENAKVAEQAAKNSLNKVINQAILDLRAADKRFYATQSALDASKEAFEVTKKRYEVGLVSAIELNTSQVNFNKSEFDFIQAKYDLLFRSKVVDFYLGKPINL</sequence>
<dbReference type="AlphaFoldDB" id="F0SES0"/>
<dbReference type="InterPro" id="IPR051906">
    <property type="entry name" value="TolC-like"/>
</dbReference>
<dbReference type="Proteomes" id="UP000000310">
    <property type="component" value="Chromosome"/>
</dbReference>
<name>F0SES0_PSESL</name>
<dbReference type="GO" id="GO:0015288">
    <property type="term" value="F:porin activity"/>
    <property type="evidence" value="ECO:0007669"/>
    <property type="project" value="TreeGrafter"/>
</dbReference>
<dbReference type="EMBL" id="CP002545">
    <property type="protein sequence ID" value="ADY52986.1"/>
    <property type="molecule type" value="Genomic_DNA"/>
</dbReference>
<evidence type="ECO:0000256" key="4">
    <source>
        <dbReference type="ARBA" id="ARBA00022452"/>
    </source>
</evidence>
<evidence type="ECO:0000256" key="1">
    <source>
        <dbReference type="ARBA" id="ARBA00004442"/>
    </source>
</evidence>
<keyword evidence="3" id="KW-0813">Transport</keyword>
<dbReference type="RefSeq" id="WP_013633471.1">
    <property type="nucleotide sequence ID" value="NC_015177.1"/>
</dbReference>
<keyword evidence="7" id="KW-0998">Cell outer membrane</keyword>
<reference evidence="8 9" key="1">
    <citation type="journal article" date="2011" name="Stand. Genomic Sci.">
        <title>Complete genome sequence of the gliding, heparinolytic Pedobacter saltans type strain (113).</title>
        <authorList>
            <person name="Liolios K."/>
            <person name="Sikorski J."/>
            <person name="Lu M."/>
            <person name="Nolan M."/>
            <person name="Lapidus A."/>
            <person name="Lucas S."/>
            <person name="Hammon N."/>
            <person name="Deshpande S."/>
            <person name="Cheng J.F."/>
            <person name="Tapia R."/>
            <person name="Han C."/>
            <person name="Goodwin L."/>
            <person name="Pitluck S."/>
            <person name="Huntemann M."/>
            <person name="Ivanova N."/>
            <person name="Pagani I."/>
            <person name="Mavromatis K."/>
            <person name="Ovchinikova G."/>
            <person name="Pati A."/>
            <person name="Chen A."/>
            <person name="Palaniappan K."/>
            <person name="Land M."/>
            <person name="Hauser L."/>
            <person name="Brambilla E.M."/>
            <person name="Kotsyurbenko O."/>
            <person name="Rohde M."/>
            <person name="Tindall B.J."/>
            <person name="Abt B."/>
            <person name="Goker M."/>
            <person name="Detter J.C."/>
            <person name="Woyke T."/>
            <person name="Bristow J."/>
            <person name="Eisen J.A."/>
            <person name="Markowitz V."/>
            <person name="Hugenholtz P."/>
            <person name="Klenk H.P."/>
            <person name="Kyrpides N.C."/>
        </authorList>
    </citation>
    <scope>NUCLEOTIDE SEQUENCE [LARGE SCALE GENOMIC DNA]</scope>
    <source>
        <strain evidence="9">ATCC 51119 / DSM 12145 / JCM 21818 / LMG 10337 / NBRC 100064 / NCIMB 13643</strain>
    </source>
</reference>
<evidence type="ECO:0000256" key="3">
    <source>
        <dbReference type="ARBA" id="ARBA00022448"/>
    </source>
</evidence>
<dbReference type="Pfam" id="PF02321">
    <property type="entry name" value="OEP"/>
    <property type="match status" value="2"/>
</dbReference>
<evidence type="ECO:0000313" key="9">
    <source>
        <dbReference type="Proteomes" id="UP000000310"/>
    </source>
</evidence>
<evidence type="ECO:0000256" key="6">
    <source>
        <dbReference type="ARBA" id="ARBA00023136"/>
    </source>
</evidence>
<comment type="similarity">
    <text evidence="2">Belongs to the outer membrane factor (OMF) (TC 1.B.17) family.</text>
</comment>
<gene>
    <name evidence="8" type="ordered locus">Pedsa_2439</name>
</gene>
<dbReference type="KEGG" id="psn:Pedsa_2439"/>
<dbReference type="PANTHER" id="PTHR30026:SF20">
    <property type="entry name" value="OUTER MEMBRANE PROTEIN TOLC"/>
    <property type="match status" value="1"/>
</dbReference>
<keyword evidence="4" id="KW-1134">Transmembrane beta strand</keyword>
<dbReference type="InterPro" id="IPR003423">
    <property type="entry name" value="OMP_efflux"/>
</dbReference>
<keyword evidence="9" id="KW-1185">Reference proteome</keyword>
<dbReference type="GO" id="GO:0009279">
    <property type="term" value="C:cell outer membrane"/>
    <property type="evidence" value="ECO:0007669"/>
    <property type="project" value="UniProtKB-SubCell"/>
</dbReference>
<dbReference type="GO" id="GO:0015562">
    <property type="term" value="F:efflux transmembrane transporter activity"/>
    <property type="evidence" value="ECO:0007669"/>
    <property type="project" value="InterPro"/>
</dbReference>
<keyword evidence="5" id="KW-0812">Transmembrane</keyword>
<evidence type="ECO:0000313" key="8">
    <source>
        <dbReference type="EMBL" id="ADY52986.1"/>
    </source>
</evidence>
<comment type="subcellular location">
    <subcellularLocation>
        <location evidence="1">Cell outer membrane</location>
    </subcellularLocation>
</comment>
<dbReference type="PANTHER" id="PTHR30026">
    <property type="entry name" value="OUTER MEMBRANE PROTEIN TOLC"/>
    <property type="match status" value="1"/>
</dbReference>
<evidence type="ECO:0000256" key="2">
    <source>
        <dbReference type="ARBA" id="ARBA00007613"/>
    </source>
</evidence>
<evidence type="ECO:0000256" key="7">
    <source>
        <dbReference type="ARBA" id="ARBA00023237"/>
    </source>
</evidence>
<dbReference type="STRING" id="762903.Pedsa_2439"/>
<evidence type="ECO:0000256" key="5">
    <source>
        <dbReference type="ARBA" id="ARBA00022692"/>
    </source>
</evidence>
<dbReference type="HOGENOM" id="CLU_012817_11_0_10"/>
<reference evidence="9" key="2">
    <citation type="submission" date="2011-02" db="EMBL/GenBank/DDBJ databases">
        <title>The complete genome of Pedobacter saltans DSM 12145.</title>
        <authorList>
            <consortium name="US DOE Joint Genome Institute (JGI-PGF)"/>
            <person name="Lucas S."/>
            <person name="Copeland A."/>
            <person name="Lapidus A."/>
            <person name="Bruce D."/>
            <person name="Goodwin L."/>
            <person name="Pitluck S."/>
            <person name="Kyrpides N."/>
            <person name="Mavromatis K."/>
            <person name="Pagani I."/>
            <person name="Ivanova N."/>
            <person name="Ovchinnikova G."/>
            <person name="Lu M."/>
            <person name="Detter J.C."/>
            <person name="Han C."/>
            <person name="Land M."/>
            <person name="Hauser L."/>
            <person name="Markowitz V."/>
            <person name="Cheng J.-F."/>
            <person name="Hugenholtz P."/>
            <person name="Woyke T."/>
            <person name="Wu D."/>
            <person name="Tindall B."/>
            <person name="Pomrenke H.G."/>
            <person name="Brambilla E."/>
            <person name="Klenk H.-P."/>
            <person name="Eisen J.A."/>
        </authorList>
    </citation>
    <scope>NUCLEOTIDE SEQUENCE [LARGE SCALE GENOMIC DNA]</scope>
    <source>
        <strain evidence="9">ATCC 51119 / DSM 12145 / JCM 21818 / LMG 10337 / NBRC 100064 / NCIMB 13643</strain>
    </source>
</reference>
<proteinExistence type="inferred from homology"/>